<dbReference type="FunFam" id="3.40.720.10:FF:000047">
    <property type="entry name" value="Arylsulfatase"/>
    <property type="match status" value="1"/>
</dbReference>
<dbReference type="Gene3D" id="3.30.1120.10">
    <property type="match status" value="1"/>
</dbReference>
<dbReference type="GO" id="GO:0046872">
    <property type="term" value="F:metal ion binding"/>
    <property type="evidence" value="ECO:0007669"/>
    <property type="project" value="UniProtKB-KW"/>
</dbReference>
<dbReference type="EMBL" id="BKAU01000005">
    <property type="protein sequence ID" value="GEP97578.1"/>
    <property type="molecule type" value="Genomic_DNA"/>
</dbReference>
<dbReference type="PROSITE" id="PS00149">
    <property type="entry name" value="SULFATASE_2"/>
    <property type="match status" value="1"/>
</dbReference>
<dbReference type="PANTHER" id="PTHR42693:SF53">
    <property type="entry name" value="ENDO-4-O-SULFATASE"/>
    <property type="match status" value="1"/>
</dbReference>
<sequence>MTDNMRWIALLAIVSLSCGVSAEKKPAEQPNILLIMADDMGFSDIGCYGGEIRTPNIDRLSREGIRFTRFYNNAWCSPTRASLLTGLYPQQVGMAGLAWPKTGPAGPEQGYLNDRCVTLAEVLKEAGYYTAMSGKWHLGEHRPYWPTDRGFDNYFGLISGAVNYFDITKDKTPATVRTMALNDQRYYPPKEGFYMTDAITTYAGKILSAQKNAATPFFLYVAYTAPHWPLHALPEDIARYEGKYESGWDSLRIQRYRRLRELGIISDATPLSPRDSGVTAWSDLPAKTRKEMAHKMAVYAAQVDRMDQGIGQILDQLDASGKAENTIVIFLADNGGCAEGGPQGLDHRKNGIPPGGEDSYMSYGQSWANASNTPFRQFKKDLLEGGISTPLIVRWPRGIRPERYGQVMEQMGHVTDIMPTLCAAAGARYPTQYKGREVLPVEGENLLPAIAKGTVQPHQPVCWSLNDERAVITGKHKLISAGKNAPWELYDLEKDRTESNDRAASSPLQAKDMQQHWENWAQHVGIR</sequence>
<feature type="domain" description="Sulfatase N-terminal" evidence="5">
    <location>
        <begin position="30"/>
        <end position="426"/>
    </location>
</feature>
<dbReference type="Proteomes" id="UP000321436">
    <property type="component" value="Unassembled WGS sequence"/>
</dbReference>
<evidence type="ECO:0000256" key="4">
    <source>
        <dbReference type="ARBA" id="ARBA00022837"/>
    </source>
</evidence>
<comment type="caution">
    <text evidence="6">The sequence shown here is derived from an EMBL/GenBank/DDBJ whole genome shotgun (WGS) entry which is preliminary data.</text>
</comment>
<keyword evidence="2" id="KW-0479">Metal-binding</keyword>
<reference evidence="6 7" key="1">
    <citation type="submission" date="2019-07" db="EMBL/GenBank/DDBJ databases">
        <title>Whole genome shotgun sequence of Chitinophaga cymbidii NBRC 109752.</title>
        <authorList>
            <person name="Hosoyama A."/>
            <person name="Uohara A."/>
            <person name="Ohji S."/>
            <person name="Ichikawa N."/>
        </authorList>
    </citation>
    <scope>NUCLEOTIDE SEQUENCE [LARGE SCALE GENOMIC DNA]</scope>
    <source>
        <strain evidence="6 7">NBRC 109752</strain>
    </source>
</reference>
<dbReference type="CDD" id="cd16025">
    <property type="entry name" value="PAS_like"/>
    <property type="match status" value="1"/>
</dbReference>
<dbReference type="PANTHER" id="PTHR42693">
    <property type="entry name" value="ARYLSULFATASE FAMILY MEMBER"/>
    <property type="match status" value="1"/>
</dbReference>
<evidence type="ECO:0000313" key="7">
    <source>
        <dbReference type="Proteomes" id="UP000321436"/>
    </source>
</evidence>
<dbReference type="InterPro" id="IPR000917">
    <property type="entry name" value="Sulfatase_N"/>
</dbReference>
<evidence type="ECO:0000259" key="5">
    <source>
        <dbReference type="Pfam" id="PF00884"/>
    </source>
</evidence>
<dbReference type="SUPFAM" id="SSF53649">
    <property type="entry name" value="Alkaline phosphatase-like"/>
    <property type="match status" value="1"/>
</dbReference>
<evidence type="ECO:0000256" key="1">
    <source>
        <dbReference type="ARBA" id="ARBA00008779"/>
    </source>
</evidence>
<comment type="similarity">
    <text evidence="1">Belongs to the sulfatase family.</text>
</comment>
<dbReference type="AlphaFoldDB" id="A0A512RPF1"/>
<evidence type="ECO:0000313" key="6">
    <source>
        <dbReference type="EMBL" id="GEP97578.1"/>
    </source>
</evidence>
<evidence type="ECO:0000256" key="3">
    <source>
        <dbReference type="ARBA" id="ARBA00022801"/>
    </source>
</evidence>
<keyword evidence="7" id="KW-1185">Reference proteome</keyword>
<protein>
    <submittedName>
        <fullName evidence="6">Sulfatase</fullName>
    </submittedName>
</protein>
<dbReference type="InterPro" id="IPR024607">
    <property type="entry name" value="Sulfatase_CS"/>
</dbReference>
<dbReference type="Pfam" id="PF00884">
    <property type="entry name" value="Sulfatase"/>
    <property type="match status" value="1"/>
</dbReference>
<keyword evidence="3" id="KW-0378">Hydrolase</keyword>
<name>A0A512RPF1_9BACT</name>
<proteinExistence type="inferred from homology"/>
<accession>A0A512RPF1</accession>
<keyword evidence="4" id="KW-0106">Calcium</keyword>
<dbReference type="PROSITE" id="PS51257">
    <property type="entry name" value="PROKAR_LIPOPROTEIN"/>
    <property type="match status" value="1"/>
</dbReference>
<dbReference type="InterPro" id="IPR050738">
    <property type="entry name" value="Sulfatase"/>
</dbReference>
<dbReference type="InterPro" id="IPR017850">
    <property type="entry name" value="Alkaline_phosphatase_core_sf"/>
</dbReference>
<dbReference type="GO" id="GO:0004065">
    <property type="term" value="F:arylsulfatase activity"/>
    <property type="evidence" value="ECO:0007669"/>
    <property type="project" value="TreeGrafter"/>
</dbReference>
<evidence type="ECO:0000256" key="2">
    <source>
        <dbReference type="ARBA" id="ARBA00022723"/>
    </source>
</evidence>
<gene>
    <name evidence="6" type="ORF">CCY01nite_38380</name>
</gene>
<dbReference type="Gene3D" id="3.40.720.10">
    <property type="entry name" value="Alkaline Phosphatase, subunit A"/>
    <property type="match status" value="1"/>
</dbReference>
<organism evidence="6 7">
    <name type="scientific">Chitinophaga cymbidii</name>
    <dbReference type="NCBI Taxonomy" id="1096750"/>
    <lineage>
        <taxon>Bacteria</taxon>
        <taxon>Pseudomonadati</taxon>
        <taxon>Bacteroidota</taxon>
        <taxon>Chitinophagia</taxon>
        <taxon>Chitinophagales</taxon>
        <taxon>Chitinophagaceae</taxon>
        <taxon>Chitinophaga</taxon>
    </lineage>
</organism>